<protein>
    <submittedName>
        <fullName evidence="7">Huntingtin associated protein 1</fullName>
    </submittedName>
</protein>
<dbReference type="InterPro" id="IPR051946">
    <property type="entry name" value="Intracell_Traff-Reg"/>
</dbReference>
<dbReference type="AlphaFoldDB" id="H2QD02"/>
<feature type="region of interest" description="Disordered" evidence="5">
    <location>
        <begin position="1"/>
        <end position="83"/>
    </location>
</feature>
<dbReference type="Ensembl" id="ENSPTRT00000016887.4">
    <property type="protein sequence ID" value="ENSPTRP00000015631.4"/>
    <property type="gene ID" value="ENSPTRG00000009177.5"/>
</dbReference>
<dbReference type="GO" id="GO:0005739">
    <property type="term" value="C:mitochondrion"/>
    <property type="evidence" value="ECO:0007669"/>
    <property type="project" value="UniProtKB-SubCell"/>
</dbReference>
<dbReference type="OMA" id="RNYEVTP"/>
<evidence type="ECO:0000256" key="3">
    <source>
        <dbReference type="ARBA" id="ARBA00023128"/>
    </source>
</evidence>
<dbReference type="KEGG" id="ptr:743382"/>
<feature type="region of interest" description="Disordered" evidence="5">
    <location>
        <begin position="259"/>
        <end position="287"/>
    </location>
</feature>
<dbReference type="SMART" id="SM01424">
    <property type="entry name" value="HAP1_N"/>
    <property type="match status" value="1"/>
</dbReference>
<feature type="coiled-coil region" evidence="4">
    <location>
        <begin position="310"/>
        <end position="421"/>
    </location>
</feature>
<evidence type="ECO:0000313" key="8">
    <source>
        <dbReference type="Proteomes" id="UP000002277"/>
    </source>
</evidence>
<feature type="domain" description="HAP1 N-terminal" evidence="6">
    <location>
        <begin position="171"/>
        <end position="440"/>
    </location>
</feature>
<evidence type="ECO:0000259" key="6">
    <source>
        <dbReference type="SMART" id="SM01424"/>
    </source>
</evidence>
<keyword evidence="2 4" id="KW-0175">Coiled coil</keyword>
<dbReference type="RefSeq" id="XP_001167911.3">
    <property type="nucleotide sequence ID" value="XM_001167911.7"/>
</dbReference>
<name>H2QD02_PANTR</name>
<dbReference type="InterPro" id="IPR006933">
    <property type="entry name" value="HAP1_N"/>
</dbReference>
<reference evidence="7 8" key="1">
    <citation type="journal article" date="2005" name="Nature">
        <title>Initial sequence of the chimpanzee genome and comparison with the human genome.</title>
        <authorList>
            <consortium name="Chimpanzee sequencing and analysis consortium"/>
        </authorList>
    </citation>
    <scope>NUCLEOTIDE SEQUENCE [LARGE SCALE GENOMIC DNA]</scope>
</reference>
<dbReference type="PANTHER" id="PTHR15751">
    <property type="entry name" value="TRAFFICKING KINESIN-BINDING PROTEIN"/>
    <property type="match status" value="1"/>
</dbReference>
<accession>H2QD02</accession>
<keyword evidence="3" id="KW-0496">Mitochondrion</keyword>
<gene>
    <name evidence="7 9" type="primary">HAP1</name>
</gene>
<evidence type="ECO:0000256" key="5">
    <source>
        <dbReference type="SAM" id="MobiDB-lite"/>
    </source>
</evidence>
<feature type="compositionally biased region" description="Acidic residues" evidence="5">
    <location>
        <begin position="259"/>
        <end position="284"/>
    </location>
</feature>
<organism evidence="7 8">
    <name type="scientific">Pan troglodytes</name>
    <name type="common">Chimpanzee</name>
    <dbReference type="NCBI Taxonomy" id="9598"/>
    <lineage>
        <taxon>Eukaryota</taxon>
        <taxon>Metazoa</taxon>
        <taxon>Chordata</taxon>
        <taxon>Craniata</taxon>
        <taxon>Vertebrata</taxon>
        <taxon>Euteleostomi</taxon>
        <taxon>Mammalia</taxon>
        <taxon>Eutheria</taxon>
        <taxon>Euarchontoglires</taxon>
        <taxon>Primates</taxon>
        <taxon>Haplorrhini</taxon>
        <taxon>Catarrhini</taxon>
        <taxon>Hominidae</taxon>
        <taxon>Pan</taxon>
    </lineage>
</organism>
<dbReference type="GeneTree" id="ENSGT00940000162183"/>
<evidence type="ECO:0000313" key="7">
    <source>
        <dbReference type="Ensembl" id="ENSPTRP00000015631.4"/>
    </source>
</evidence>
<dbReference type="EMBL" id="AACZ04038960">
    <property type="status" value="NOT_ANNOTATED_CDS"/>
    <property type="molecule type" value="Genomic_DNA"/>
</dbReference>
<comment type="subcellular location">
    <subcellularLocation>
        <location evidence="1">Mitochondrion</location>
    </subcellularLocation>
</comment>
<evidence type="ECO:0000256" key="4">
    <source>
        <dbReference type="SAM" id="Coils"/>
    </source>
</evidence>
<dbReference type="VGNC" id="VGNC:12262">
    <property type="gene designation" value="HAP1"/>
</dbReference>
<dbReference type="HOGENOM" id="CLU_036493_0_0_1"/>
<dbReference type="GeneID" id="743382"/>
<dbReference type="Pfam" id="PF04849">
    <property type="entry name" value="HAP1_N"/>
    <property type="match status" value="1"/>
</dbReference>
<evidence type="ECO:0000256" key="2">
    <source>
        <dbReference type="ARBA" id="ARBA00023054"/>
    </source>
</evidence>
<dbReference type="PANTHER" id="PTHR15751:SF14">
    <property type="entry name" value="HUNTINGTIN-ASSOCIATED PROTEIN 1"/>
    <property type="match status" value="1"/>
</dbReference>
<reference evidence="7" key="2">
    <citation type="submission" date="2025-08" db="UniProtKB">
        <authorList>
            <consortium name="Ensembl"/>
        </authorList>
    </citation>
    <scope>IDENTIFICATION</scope>
</reference>
<evidence type="ECO:0000313" key="9">
    <source>
        <dbReference type="VGNC" id="VGNC:12262"/>
    </source>
</evidence>
<sequence>MRPKRSGRCCAGSRLGPGDPAALTCAPSPSASPAPEPSAQPQARGTGQRAGSLAASGSQFLSEARTGARPASEAGAKAGARRPSAFSAIQGDVRSMPDNSDAPWTRFVFQGPFGSRATGRGTGKAAGIWKTPASYVGRRPGVSGPERAAFIRELEEALCPNLPLPVKKITQEDVKVMLYLLEELLPPVWESVTYGMVLLQRERDLNTAARIGQSLVKQNSVLMEENSKLEALLGSAKEEILHLRHQVNLRDELLQLYSDSDEEDEDEEEEEEEEQEEEEAEEDQQCAHPCDAPKLILQEALLHQHHCPQLEALQEKLRLLEEENHQLREEASQLDTLEDEEQMLILECVEQFSEASQQMAELSEVLVLRLENYERQQQEVARLQAQVLKLQQRCRMYGAETEKLQKQLASEKEIQMQLQEEETLPGFQETLAEERRTSLRRMISDPVYFMERNYEMPRGDTSSLRYDFRYSEDREQVQGFEAEEGLMLAADIMRGEDFTPAEELVPQEELGAAKKVPAEEGVMEEAELVSEETEGWEEVELELDEATRMNVVTSALEASGLGPSHLDMNYVLQQLANWQDAHYRRQLRWKMLQKSECPHGALPAASRTSCRSSCR</sequence>
<reference evidence="7" key="3">
    <citation type="submission" date="2025-09" db="UniProtKB">
        <authorList>
            <consortium name="Ensembl"/>
        </authorList>
    </citation>
    <scope>IDENTIFICATION</scope>
</reference>
<proteinExistence type="predicted"/>
<dbReference type="Bgee" id="ENSPTRG00000009177">
    <property type="expression patterns" value="Expressed in primary visual cortex and 14 other cell types or tissues"/>
</dbReference>
<keyword evidence="8" id="KW-1185">Reference proteome</keyword>
<dbReference type="Proteomes" id="UP000002277">
    <property type="component" value="Chromosome 17"/>
</dbReference>
<dbReference type="CTD" id="9001"/>
<evidence type="ECO:0000256" key="1">
    <source>
        <dbReference type="ARBA" id="ARBA00004173"/>
    </source>
</evidence>
<feature type="compositionally biased region" description="Low complexity" evidence="5">
    <location>
        <begin position="20"/>
        <end position="29"/>
    </location>
</feature>